<dbReference type="PANTHER" id="PTHR44196:SF2">
    <property type="entry name" value="SHORT-CHAIN DEHYDROGENASE-RELATED"/>
    <property type="match status" value="1"/>
</dbReference>
<dbReference type="Gene3D" id="3.40.50.720">
    <property type="entry name" value="NAD(P)-binding Rossmann-like Domain"/>
    <property type="match status" value="1"/>
</dbReference>
<dbReference type="PRINTS" id="PR00080">
    <property type="entry name" value="SDRFAMILY"/>
</dbReference>
<comment type="caution">
    <text evidence="4">The sequence shown here is derived from an EMBL/GenBank/DDBJ whole genome shotgun (WGS) entry which is preliminary data.</text>
</comment>
<dbReference type="EMBL" id="MRCB01000023">
    <property type="protein sequence ID" value="OKH21064.1"/>
    <property type="molecule type" value="Genomic_DNA"/>
</dbReference>
<reference evidence="4 5" key="1">
    <citation type="submission" date="2016-11" db="EMBL/GenBank/DDBJ databases">
        <title>Draft Genome Sequences of Nine Cyanobacterial Strains from Diverse Habitats.</title>
        <authorList>
            <person name="Zhu T."/>
            <person name="Hou S."/>
            <person name="Lu X."/>
            <person name="Hess W.R."/>
        </authorList>
    </citation>
    <scope>NUCLEOTIDE SEQUENCE [LARGE SCALE GENOMIC DNA]</scope>
    <source>
        <strain evidence="4 5">NIES-593</strain>
    </source>
</reference>
<keyword evidence="5" id="KW-1185">Reference proteome</keyword>
<evidence type="ECO:0000313" key="4">
    <source>
        <dbReference type="EMBL" id="OKH21064.1"/>
    </source>
</evidence>
<comment type="similarity">
    <text evidence="1 3">Belongs to the short-chain dehydrogenases/reductases (SDR) family.</text>
</comment>
<evidence type="ECO:0000256" key="2">
    <source>
        <dbReference type="ARBA" id="ARBA00023002"/>
    </source>
</evidence>
<dbReference type="InterPro" id="IPR036291">
    <property type="entry name" value="NAD(P)-bd_dom_sf"/>
</dbReference>
<protein>
    <submittedName>
        <fullName evidence="4">Short-chain dehydrogenase</fullName>
    </submittedName>
</protein>
<dbReference type="Proteomes" id="UP000186868">
    <property type="component" value="Unassembled WGS sequence"/>
</dbReference>
<evidence type="ECO:0000313" key="5">
    <source>
        <dbReference type="Proteomes" id="UP000186868"/>
    </source>
</evidence>
<organism evidence="4 5">
    <name type="scientific">Hydrococcus rivularis NIES-593</name>
    <dbReference type="NCBI Taxonomy" id="1921803"/>
    <lineage>
        <taxon>Bacteria</taxon>
        <taxon>Bacillati</taxon>
        <taxon>Cyanobacteriota</taxon>
        <taxon>Cyanophyceae</taxon>
        <taxon>Pleurocapsales</taxon>
        <taxon>Hydrococcaceae</taxon>
        <taxon>Hydrococcus</taxon>
    </lineage>
</organism>
<keyword evidence="2" id="KW-0560">Oxidoreductase</keyword>
<name>A0A1U7HBX4_9CYAN</name>
<evidence type="ECO:0000256" key="1">
    <source>
        <dbReference type="ARBA" id="ARBA00006484"/>
    </source>
</evidence>
<dbReference type="GO" id="GO:0016020">
    <property type="term" value="C:membrane"/>
    <property type="evidence" value="ECO:0007669"/>
    <property type="project" value="TreeGrafter"/>
</dbReference>
<accession>A0A1U7HBX4</accession>
<gene>
    <name evidence="4" type="ORF">NIES593_16675</name>
</gene>
<dbReference type="InterPro" id="IPR002347">
    <property type="entry name" value="SDR_fam"/>
</dbReference>
<dbReference type="PRINTS" id="PR00081">
    <property type="entry name" value="GDHRDH"/>
</dbReference>
<dbReference type="PANTHER" id="PTHR44196">
    <property type="entry name" value="DEHYDROGENASE/REDUCTASE SDR FAMILY MEMBER 7B"/>
    <property type="match status" value="1"/>
</dbReference>
<dbReference type="STRING" id="1921803.NIES593_16675"/>
<dbReference type="GO" id="GO:0016491">
    <property type="term" value="F:oxidoreductase activity"/>
    <property type="evidence" value="ECO:0007669"/>
    <property type="project" value="UniProtKB-KW"/>
</dbReference>
<dbReference type="Pfam" id="PF00106">
    <property type="entry name" value="adh_short"/>
    <property type="match status" value="1"/>
</dbReference>
<dbReference type="AlphaFoldDB" id="A0A1U7HBX4"/>
<sequence length="266" mass="29204">MNTNNFNSSKTALITGASSGIGYELAKIFANRGYDLVLIARNEQKLSRVADEFQEKFGTLARIIVEDLSIPNAPTKIFQKLQQDAIAIDVLVNNAGFAAYGFFWETDLDAELQMMQVNMVALTHLTKLFLKEMVARGQGKILNIASTAVFQPGPLMAVYYATKAYVLSFSEALANELQGTGVTVTALCPGPTESGFQARANIERSKLVSGKRIMDAKTVAEIGYRGLMNNQTVVVPGLKNKLLTLSVRFTPRNLVTKIVRSMQERI</sequence>
<dbReference type="PIRSF" id="PIRSF000126">
    <property type="entry name" value="11-beta-HSD1"/>
    <property type="match status" value="1"/>
</dbReference>
<dbReference type="RefSeq" id="WP_073600665.1">
    <property type="nucleotide sequence ID" value="NZ_MRCB01000023.1"/>
</dbReference>
<evidence type="ECO:0000256" key="3">
    <source>
        <dbReference type="RuleBase" id="RU000363"/>
    </source>
</evidence>
<dbReference type="SUPFAM" id="SSF51735">
    <property type="entry name" value="NAD(P)-binding Rossmann-fold domains"/>
    <property type="match status" value="1"/>
</dbReference>
<dbReference type="CDD" id="cd05233">
    <property type="entry name" value="SDR_c"/>
    <property type="match status" value="1"/>
</dbReference>
<dbReference type="OrthoDB" id="9808814at2"/>
<proteinExistence type="inferred from homology"/>